<keyword evidence="2" id="KW-0732">Signal</keyword>
<dbReference type="Proteomes" id="UP001055093">
    <property type="component" value="Unassembled WGS sequence"/>
</dbReference>
<organism evidence="3 4">
    <name type="scientific">Methylorubrum suomiense</name>
    <dbReference type="NCBI Taxonomy" id="144191"/>
    <lineage>
        <taxon>Bacteria</taxon>
        <taxon>Pseudomonadati</taxon>
        <taxon>Pseudomonadota</taxon>
        <taxon>Alphaproteobacteria</taxon>
        <taxon>Hyphomicrobiales</taxon>
        <taxon>Methylobacteriaceae</taxon>
        <taxon>Methylorubrum</taxon>
    </lineage>
</organism>
<keyword evidence="4" id="KW-1185">Reference proteome</keyword>
<proteinExistence type="predicted"/>
<feature type="region of interest" description="Disordered" evidence="1">
    <location>
        <begin position="18"/>
        <end position="136"/>
    </location>
</feature>
<evidence type="ECO:0000313" key="3">
    <source>
        <dbReference type="EMBL" id="GJE74021.1"/>
    </source>
</evidence>
<evidence type="ECO:0000256" key="2">
    <source>
        <dbReference type="SAM" id="SignalP"/>
    </source>
</evidence>
<feature type="compositionally biased region" description="Low complexity" evidence="1">
    <location>
        <begin position="49"/>
        <end position="66"/>
    </location>
</feature>
<protein>
    <submittedName>
        <fullName evidence="3">Uncharacterized protein</fullName>
    </submittedName>
</protein>
<sequence length="287" mass="30416">MRPLLVTTALAVLALSSPVAAQQGPGWVDPPAKAADAPAKPKSEPQPVTRSETPPSASPPAEATAPSRRETRSAATGDTPAAHRTARGTRRAGEERQARRQAAREAAAREAAGRAPRSARVAPPVFTPPREMQGMARAEPDPRFSEWAGSAQRLSDAYLDSVSSPGDGMAAAAPRFYAPQVRFHGRMMSLAALMAEKRRFARRWPERRYEPQGDPRVSCNAATATCLVRTIHEFTAESPGRGARSQGVGELVLTVSFASGRPVIVEETSRVLRRGALSASVGGRGGA</sequence>
<evidence type="ECO:0000313" key="4">
    <source>
        <dbReference type="Proteomes" id="UP001055093"/>
    </source>
</evidence>
<comment type="caution">
    <text evidence="3">The sequence shown here is derived from an EMBL/GenBank/DDBJ whole genome shotgun (WGS) entry which is preliminary data.</text>
</comment>
<gene>
    <name evidence="3" type="ORF">BGCPKDLD_0588</name>
</gene>
<feature type="signal peptide" evidence="2">
    <location>
        <begin position="1"/>
        <end position="21"/>
    </location>
</feature>
<reference evidence="3" key="1">
    <citation type="journal article" date="2021" name="Front. Microbiol.">
        <title>Comprehensive Comparative Genomics and Phenotyping of Methylobacterium Species.</title>
        <authorList>
            <person name="Alessa O."/>
            <person name="Ogura Y."/>
            <person name="Fujitani Y."/>
            <person name="Takami H."/>
            <person name="Hayashi T."/>
            <person name="Sahin N."/>
            <person name="Tani A."/>
        </authorList>
    </citation>
    <scope>NUCLEOTIDE SEQUENCE</scope>
    <source>
        <strain evidence="3">DSM 14458</strain>
    </source>
</reference>
<reference evidence="3" key="2">
    <citation type="submission" date="2021-08" db="EMBL/GenBank/DDBJ databases">
        <authorList>
            <person name="Tani A."/>
            <person name="Ola A."/>
            <person name="Ogura Y."/>
            <person name="Katsura K."/>
            <person name="Hayashi T."/>
        </authorList>
    </citation>
    <scope>NUCLEOTIDE SEQUENCE</scope>
    <source>
        <strain evidence="3">DSM 14458</strain>
    </source>
</reference>
<feature type="chain" id="PRO_5046691668" evidence="2">
    <location>
        <begin position="22"/>
        <end position="287"/>
    </location>
</feature>
<evidence type="ECO:0000256" key="1">
    <source>
        <dbReference type="SAM" id="MobiDB-lite"/>
    </source>
</evidence>
<name>A0ABQ4UP27_9HYPH</name>
<accession>A0ABQ4UP27</accession>
<dbReference type="EMBL" id="BPRE01000001">
    <property type="protein sequence ID" value="GJE74021.1"/>
    <property type="molecule type" value="Genomic_DNA"/>
</dbReference>
<feature type="compositionally biased region" description="Basic and acidic residues" evidence="1">
    <location>
        <begin position="91"/>
        <end position="112"/>
    </location>
</feature>
<feature type="compositionally biased region" description="Low complexity" evidence="1">
    <location>
        <begin position="29"/>
        <end position="40"/>
    </location>
</feature>
<dbReference type="RefSeq" id="WP_137830435.1">
    <property type="nucleotide sequence ID" value="NZ_BPRE01000001.1"/>
</dbReference>